<dbReference type="GO" id="GO:0003677">
    <property type="term" value="F:DNA binding"/>
    <property type="evidence" value="ECO:0007669"/>
    <property type="project" value="UniProtKB-KW"/>
</dbReference>
<accession>A0A162KWI7</accession>
<keyword evidence="3" id="KW-0804">Transcription</keyword>
<feature type="domain" description="HTH marR-type" evidence="4">
    <location>
        <begin position="7"/>
        <end position="146"/>
    </location>
</feature>
<dbReference type="OrthoDB" id="582199at2"/>
<comment type="caution">
    <text evidence="5">The sequence shown here is derived from an EMBL/GenBank/DDBJ whole genome shotgun (WGS) entry which is preliminary data.</text>
</comment>
<dbReference type="SMART" id="SM00347">
    <property type="entry name" value="HTH_MARR"/>
    <property type="match status" value="1"/>
</dbReference>
<dbReference type="InterPro" id="IPR036388">
    <property type="entry name" value="WH-like_DNA-bd_sf"/>
</dbReference>
<dbReference type="GeneID" id="97239632"/>
<protein>
    <recommendedName>
        <fullName evidence="4">HTH marR-type domain-containing protein</fullName>
    </recommendedName>
</protein>
<proteinExistence type="predicted"/>
<evidence type="ECO:0000256" key="1">
    <source>
        <dbReference type="ARBA" id="ARBA00023015"/>
    </source>
</evidence>
<name>A0A162KWI7_9PROT</name>
<dbReference type="Gene3D" id="1.10.10.10">
    <property type="entry name" value="Winged helix-like DNA-binding domain superfamily/Winged helix DNA-binding domain"/>
    <property type="match status" value="1"/>
</dbReference>
<evidence type="ECO:0000256" key="3">
    <source>
        <dbReference type="ARBA" id="ARBA00023163"/>
    </source>
</evidence>
<dbReference type="PRINTS" id="PR00598">
    <property type="entry name" value="HTHMARR"/>
</dbReference>
<dbReference type="InterPro" id="IPR036390">
    <property type="entry name" value="WH_DNA-bd_sf"/>
</dbReference>
<dbReference type="RefSeq" id="WP_062764459.1">
    <property type="nucleotide sequence ID" value="NZ_CP121024.1"/>
</dbReference>
<dbReference type="PROSITE" id="PS50995">
    <property type="entry name" value="HTH_MARR_2"/>
    <property type="match status" value="1"/>
</dbReference>
<reference evidence="5 6" key="1">
    <citation type="submission" date="2015-12" db="EMBL/GenBank/DDBJ databases">
        <title>Genome sequence of Tistrella mobilis MCCC 1A02139.</title>
        <authorList>
            <person name="Lu L."/>
            <person name="Lai Q."/>
            <person name="Shao Z."/>
            <person name="Qian P."/>
        </authorList>
    </citation>
    <scope>NUCLEOTIDE SEQUENCE [LARGE SCALE GENOMIC DNA]</scope>
    <source>
        <strain evidence="5 6">MCCC 1A02139</strain>
    </source>
</reference>
<dbReference type="InterPro" id="IPR023187">
    <property type="entry name" value="Tscrpt_reg_MarR-type_CS"/>
</dbReference>
<evidence type="ECO:0000313" key="5">
    <source>
        <dbReference type="EMBL" id="KYO52316.1"/>
    </source>
</evidence>
<evidence type="ECO:0000259" key="4">
    <source>
        <dbReference type="PROSITE" id="PS50995"/>
    </source>
</evidence>
<dbReference type="AlphaFoldDB" id="A0A162KWI7"/>
<dbReference type="PANTHER" id="PTHR42756:SF1">
    <property type="entry name" value="TRANSCRIPTIONAL REPRESSOR OF EMRAB OPERON"/>
    <property type="match status" value="1"/>
</dbReference>
<keyword evidence="1" id="KW-0805">Transcription regulation</keyword>
<dbReference type="Pfam" id="PF12802">
    <property type="entry name" value="MarR_2"/>
    <property type="match status" value="1"/>
</dbReference>
<dbReference type="GO" id="GO:0003700">
    <property type="term" value="F:DNA-binding transcription factor activity"/>
    <property type="evidence" value="ECO:0007669"/>
    <property type="project" value="InterPro"/>
</dbReference>
<evidence type="ECO:0000313" key="6">
    <source>
        <dbReference type="Proteomes" id="UP000075787"/>
    </source>
</evidence>
<organism evidence="5 6">
    <name type="scientific">Tistrella mobilis</name>
    <dbReference type="NCBI Taxonomy" id="171437"/>
    <lineage>
        <taxon>Bacteria</taxon>
        <taxon>Pseudomonadati</taxon>
        <taxon>Pseudomonadota</taxon>
        <taxon>Alphaproteobacteria</taxon>
        <taxon>Geminicoccales</taxon>
        <taxon>Geminicoccaceae</taxon>
        <taxon>Tistrella</taxon>
    </lineage>
</organism>
<dbReference type="PANTHER" id="PTHR42756">
    <property type="entry name" value="TRANSCRIPTIONAL REGULATOR, MARR"/>
    <property type="match status" value="1"/>
</dbReference>
<keyword evidence="2" id="KW-0238">DNA-binding</keyword>
<gene>
    <name evidence="5" type="ORF">AUP44_00780</name>
</gene>
<dbReference type="SUPFAM" id="SSF46785">
    <property type="entry name" value="Winged helix' DNA-binding domain"/>
    <property type="match status" value="1"/>
</dbReference>
<evidence type="ECO:0000256" key="2">
    <source>
        <dbReference type="ARBA" id="ARBA00023125"/>
    </source>
</evidence>
<dbReference type="InterPro" id="IPR000835">
    <property type="entry name" value="HTH_MarR-typ"/>
</dbReference>
<dbReference type="Proteomes" id="UP000075787">
    <property type="component" value="Unassembled WGS sequence"/>
</dbReference>
<dbReference type="PROSITE" id="PS01117">
    <property type="entry name" value="HTH_MARR_1"/>
    <property type="match status" value="1"/>
</dbReference>
<sequence>MSGESLQTTIGFLVANLNRQLERELEENLRPLKLPVDQLRVLQTLASDEAADGLSMSEIARTILIDASTLTKVIDRMISDSLVYRAADPADRRRVRVLLTQKGAALLKTLRPMLDRQEEELRRTFDDLMDDQTPRNFAELLEHFCKRSAPQT</sequence>
<dbReference type="EMBL" id="LPZR01000157">
    <property type="protein sequence ID" value="KYO52316.1"/>
    <property type="molecule type" value="Genomic_DNA"/>
</dbReference>